<feature type="compositionally biased region" description="Polar residues" evidence="1">
    <location>
        <begin position="88"/>
        <end position="98"/>
    </location>
</feature>
<proteinExistence type="predicted"/>
<dbReference type="OrthoDB" id="4179406at2759"/>
<name>A0A8H7A7T5_9EURO</name>
<organism evidence="3 4">
    <name type="scientific">Endocarpon pusillum</name>
    <dbReference type="NCBI Taxonomy" id="364733"/>
    <lineage>
        <taxon>Eukaryota</taxon>
        <taxon>Fungi</taxon>
        <taxon>Dikarya</taxon>
        <taxon>Ascomycota</taxon>
        <taxon>Pezizomycotina</taxon>
        <taxon>Eurotiomycetes</taxon>
        <taxon>Chaetothyriomycetidae</taxon>
        <taxon>Verrucariales</taxon>
        <taxon>Verrucariaceae</taxon>
        <taxon>Endocarpon</taxon>
    </lineage>
</organism>
<accession>A0A8H7A7T5</accession>
<keyword evidence="2" id="KW-0472">Membrane</keyword>
<evidence type="ECO:0000313" key="3">
    <source>
        <dbReference type="EMBL" id="KAF7503678.1"/>
    </source>
</evidence>
<evidence type="ECO:0000313" key="4">
    <source>
        <dbReference type="Proteomes" id="UP000606974"/>
    </source>
</evidence>
<keyword evidence="4" id="KW-1185">Reference proteome</keyword>
<reference evidence="3" key="1">
    <citation type="submission" date="2020-02" db="EMBL/GenBank/DDBJ databases">
        <authorList>
            <person name="Palmer J.M."/>
        </authorList>
    </citation>
    <scope>NUCLEOTIDE SEQUENCE</scope>
    <source>
        <strain evidence="3">EPUS1.4</strain>
        <tissue evidence="3">Thallus</tissue>
    </source>
</reference>
<feature type="region of interest" description="Disordered" evidence="1">
    <location>
        <begin position="1"/>
        <end position="148"/>
    </location>
</feature>
<dbReference type="EMBL" id="JAACFV010000166">
    <property type="protein sequence ID" value="KAF7503678.1"/>
    <property type="molecule type" value="Genomic_DNA"/>
</dbReference>
<feature type="transmembrane region" description="Helical" evidence="2">
    <location>
        <begin position="182"/>
        <end position="202"/>
    </location>
</feature>
<sequence>MVLMAASRQRSSGRSDLGDSWVVNDSDEDESSPDEDRPTTPEEPEEPARRQRNRSQNHRVVTQTRQPRRSSRTSSTVPEPELIMPSIHQGQVEGSWTSTKERPEAVTSPRKRNSKLATSFPGEARSDHKSRRSSQAHMRNVKSSKEAAVDHPSDRILSMLGYSVDWFLDVFGGALKALRKPLSLVIALYLFAGLMVMVQNILTRSIYAALSPVCRIPGMSLLGLPLCRTPLPQGYQDTPNVPVEFDQLMNVQGQFEEVLEASTAGISLPLDMKRGETSIRDLRQIVRFSHLNSKQEMILELDGFIETARIASYDLQKFNSHVGRGVDNVLATARWTQKVLDDIAIKESSRGLLLAFVHDKFLAPFQPLKFTENTLLSQYIEHTRIVSDEIQTLIAEAQALLYVLQNLEDRLDVIHGITLRDNIHAQGQKDEILSQLWTLLGGNRAALSKYNSQLKLLRQVGEYRKIAWAHVSGTIIRLQAMGAELEELRERVGSAELLEGRKEISLSVHLESIRLGVERLEKGREASRELEQSHLNRVLDRGAKDNKMEIRLVEG</sequence>
<keyword evidence="2" id="KW-0812">Transmembrane</keyword>
<evidence type="ECO:0000256" key="1">
    <source>
        <dbReference type="SAM" id="MobiDB-lite"/>
    </source>
</evidence>
<protein>
    <submittedName>
        <fullName evidence="3">Uncharacterized protein</fullName>
    </submittedName>
</protein>
<evidence type="ECO:0000256" key="2">
    <source>
        <dbReference type="SAM" id="Phobius"/>
    </source>
</evidence>
<dbReference type="AlphaFoldDB" id="A0A8H7A7T5"/>
<keyword evidence="2" id="KW-1133">Transmembrane helix</keyword>
<feature type="compositionally biased region" description="Basic residues" evidence="1">
    <location>
        <begin position="128"/>
        <end position="142"/>
    </location>
</feature>
<dbReference type="Proteomes" id="UP000606974">
    <property type="component" value="Unassembled WGS sequence"/>
</dbReference>
<comment type="caution">
    <text evidence="3">The sequence shown here is derived from an EMBL/GenBank/DDBJ whole genome shotgun (WGS) entry which is preliminary data.</text>
</comment>
<gene>
    <name evidence="3" type="ORF">GJ744_003356</name>
</gene>